<proteinExistence type="predicted"/>
<organism evidence="1 2">
    <name type="scientific">Glycocaulis alkaliphilus</name>
    <dbReference type="NCBI Taxonomy" id="1434191"/>
    <lineage>
        <taxon>Bacteria</taxon>
        <taxon>Pseudomonadati</taxon>
        <taxon>Pseudomonadota</taxon>
        <taxon>Alphaproteobacteria</taxon>
        <taxon>Maricaulales</taxon>
        <taxon>Maricaulaceae</taxon>
        <taxon>Glycocaulis</taxon>
    </lineage>
</organism>
<protein>
    <submittedName>
        <fullName evidence="1">Uncharacterized protein</fullName>
    </submittedName>
</protein>
<sequence length="443" mass="47766">MRIDVRRLHRTGPQLAVLAVVMWGLSGFLHPIMSWTAPRAAIQMPPALEIETEGASAPSTLAAMPSGVRHLRLAPSGNGAYWSVRTDPHTPRLALNAATGEPAPEAAREHAITLARHYAALPDVPVLTVEEITAFSADYPAINRLLPVMAVMFDTSDRLTVYVDTGSDRLASVTNAPRRVMLRVFQSVHTLSFLKPVEPLRLLVITALTLIFISTVLAGISLTFTAKGKGLRRWHRYAGLALALPALAFPVSGLFHAWVNASLFAAERPGAALFAPASLDEVPQGRFAHLAATADTEGGLWRAAEGREARYFAGNGAGLPLDDAARALRLADAPSDSVTALQTRFDGDYGFASKRLPVWRVETQGGPVFADPVDGLLAQAGQAGPVAALEGRSFDQLHKWQFANPLGRDVRDTLMMVVIAALIALALTGLTFTRRRRRPQPKR</sequence>
<evidence type="ECO:0000313" key="1">
    <source>
        <dbReference type="EMBL" id="AZU04007.1"/>
    </source>
</evidence>
<dbReference type="KEGG" id="gak:X907_1474"/>
<accession>A0A3T0E9V2</accession>
<name>A0A3T0E9V2_9PROT</name>
<dbReference type="OrthoDB" id="9760788at2"/>
<dbReference type="Proteomes" id="UP000286954">
    <property type="component" value="Chromosome"/>
</dbReference>
<reference evidence="1 2" key="1">
    <citation type="submission" date="2016-12" db="EMBL/GenBank/DDBJ databases">
        <title>The genome of dimorphic prosthecate Glycocaulis alkaliphilus 6b-8t, isolated from crude oil dictates its adaptability in petroleum environments.</title>
        <authorList>
            <person name="Wu X.-L."/>
            <person name="Geng S."/>
        </authorList>
    </citation>
    <scope>NUCLEOTIDE SEQUENCE [LARGE SCALE GENOMIC DNA]</scope>
    <source>
        <strain evidence="1 2">6B-8</strain>
    </source>
</reference>
<evidence type="ECO:0000313" key="2">
    <source>
        <dbReference type="Proteomes" id="UP000286954"/>
    </source>
</evidence>
<dbReference type="EMBL" id="CP018911">
    <property type="protein sequence ID" value="AZU04007.1"/>
    <property type="molecule type" value="Genomic_DNA"/>
</dbReference>
<gene>
    <name evidence="1" type="ORF">X907_1474</name>
</gene>
<dbReference type="RefSeq" id="WP_127566675.1">
    <property type="nucleotide sequence ID" value="NZ_BMFB01000003.1"/>
</dbReference>
<dbReference type="AlphaFoldDB" id="A0A3T0E9V2"/>
<keyword evidence="2" id="KW-1185">Reference proteome</keyword>